<accession>A0A9X1X5T5</accession>
<feature type="domain" description="TonB-dependent receptor plug" evidence="4">
    <location>
        <begin position="129"/>
        <end position="210"/>
    </location>
</feature>
<dbReference type="Gene3D" id="2.40.170.20">
    <property type="entry name" value="TonB-dependent receptor, beta-barrel domain"/>
    <property type="match status" value="1"/>
</dbReference>
<comment type="subcellular location">
    <subcellularLocation>
        <location evidence="1">Cell outer membrane</location>
    </subcellularLocation>
</comment>
<gene>
    <name evidence="6" type="ORF">MUY27_18155</name>
</gene>
<organism evidence="6 7">
    <name type="scientific">Mucilaginibacter straminoryzae</name>
    <dbReference type="NCBI Taxonomy" id="2932774"/>
    <lineage>
        <taxon>Bacteria</taxon>
        <taxon>Pseudomonadati</taxon>
        <taxon>Bacteroidota</taxon>
        <taxon>Sphingobacteriia</taxon>
        <taxon>Sphingobacteriales</taxon>
        <taxon>Sphingobacteriaceae</taxon>
        <taxon>Mucilaginibacter</taxon>
    </lineage>
</organism>
<evidence type="ECO:0000256" key="2">
    <source>
        <dbReference type="ARBA" id="ARBA00023136"/>
    </source>
</evidence>
<sequence>MCTCAFAQPATQVIKGIVTDSLKKQPIGYVTVAVRTAKTDQPVKSTLSKESGSFEFNNLPAKSYKLVLASVGYKNKTIFLDSTKAMIDLGKILLSPASKDLNEVTVTALKPLVKREVDRIAYDVQADPESKATNALEMLRKVPLVSVDGQDQIKLKGNTDYKIFINGKPSALVTQNPSDVLKSMPATNIEKIEVITNPPAKYEAEGLAGIINIITKKNADQGYNGTVTSRYNSVWGPGGNLNATVKQGKFGINGYVGFNSQNKQNTSFNNATYTYAPVVSSLMQNGNRFNQGRNIYSNAELSYEIDTLNLLSGSFNSYKFSFDRNSYQLSFQPGLTPSLNQSYALNNLGNGYFRGTEASLNYQLGFKRNKDQLLTLSYKYSSFGNKQDNQNTFEQKLNYGQPDFNQHNNASSDEQTIQLDYVHPFDKKLTFETGTKAILRKSTSDFNSEVFDKTANAFVPDLTQTNNFDYRQDVYSGYTSLQYKKEKWSAKAGLRLEHTTVDANYTSIGSAANQDYNNLVPNISVMRSFKNNSLSFSFSNRISRPGIWQLNPFVNRANPKYIQVGNPALRPAVNHNFELNYDISGKGSINMGLSYTFANNTIQNVTTIGADTVSVSTYDNVGKNKRVGYSLSVNYPLTKKLSANLNAQLLFIDLKGFYNNIYYHNNGLQGYTFFNASYKFTKTFRMGADVDFDSRYVMLQGRDNSWFGESLSASKDFLNEKATLSLYVSNPFKKFIKIDFYSKTEQFEQFNSFYNYYRNISLSFMYKFGKLNSSIKKNQRGIRNDDTSGGGRGN</sequence>
<keyword evidence="6" id="KW-0675">Receptor</keyword>
<evidence type="ECO:0000313" key="7">
    <source>
        <dbReference type="Proteomes" id="UP001139450"/>
    </source>
</evidence>
<dbReference type="InterPro" id="IPR036942">
    <property type="entry name" value="Beta-barrel_TonB_sf"/>
</dbReference>
<keyword evidence="2" id="KW-0472">Membrane</keyword>
<dbReference type="PANTHER" id="PTHR40980:SF4">
    <property type="entry name" value="TONB-DEPENDENT RECEPTOR-LIKE BETA-BARREL DOMAIN-CONTAINING PROTEIN"/>
    <property type="match status" value="1"/>
</dbReference>
<dbReference type="InterPro" id="IPR012910">
    <property type="entry name" value="Plug_dom"/>
</dbReference>
<dbReference type="SUPFAM" id="SSF49464">
    <property type="entry name" value="Carboxypeptidase regulatory domain-like"/>
    <property type="match status" value="1"/>
</dbReference>
<dbReference type="GO" id="GO:0009279">
    <property type="term" value="C:cell outer membrane"/>
    <property type="evidence" value="ECO:0007669"/>
    <property type="project" value="UniProtKB-SubCell"/>
</dbReference>
<evidence type="ECO:0000259" key="4">
    <source>
        <dbReference type="Pfam" id="PF07715"/>
    </source>
</evidence>
<dbReference type="Pfam" id="PF13715">
    <property type="entry name" value="CarbopepD_reg_2"/>
    <property type="match status" value="1"/>
</dbReference>
<feature type="domain" description="Outer membrane protein beta-barrel" evidence="5">
    <location>
        <begin position="369"/>
        <end position="766"/>
    </location>
</feature>
<protein>
    <submittedName>
        <fullName evidence="6">TonB-dependent receptor</fullName>
    </submittedName>
</protein>
<proteinExistence type="predicted"/>
<dbReference type="Pfam" id="PF14905">
    <property type="entry name" value="OMP_b-brl_3"/>
    <property type="match status" value="1"/>
</dbReference>
<comment type="caution">
    <text evidence="6">The sequence shown here is derived from an EMBL/GenBank/DDBJ whole genome shotgun (WGS) entry which is preliminary data.</text>
</comment>
<dbReference type="InterPro" id="IPR008969">
    <property type="entry name" value="CarboxyPept-like_regulatory"/>
</dbReference>
<dbReference type="AlphaFoldDB" id="A0A9X1X5T5"/>
<evidence type="ECO:0000256" key="1">
    <source>
        <dbReference type="ARBA" id="ARBA00004442"/>
    </source>
</evidence>
<dbReference type="Pfam" id="PF07715">
    <property type="entry name" value="Plug"/>
    <property type="match status" value="1"/>
</dbReference>
<dbReference type="EMBL" id="JALJEJ010000011">
    <property type="protein sequence ID" value="MCJ8211647.1"/>
    <property type="molecule type" value="Genomic_DNA"/>
</dbReference>
<dbReference type="InterPro" id="IPR041700">
    <property type="entry name" value="OMP_b-brl_3"/>
</dbReference>
<keyword evidence="7" id="KW-1185">Reference proteome</keyword>
<name>A0A9X1X5T5_9SPHI</name>
<dbReference type="SUPFAM" id="SSF56935">
    <property type="entry name" value="Porins"/>
    <property type="match status" value="1"/>
</dbReference>
<evidence type="ECO:0000313" key="6">
    <source>
        <dbReference type="EMBL" id="MCJ8211647.1"/>
    </source>
</evidence>
<reference evidence="6" key="1">
    <citation type="submission" date="2022-04" db="EMBL/GenBank/DDBJ databases">
        <title>Mucilaginibacter sp. RS28 isolated from freshwater.</title>
        <authorList>
            <person name="Ko S.-R."/>
        </authorList>
    </citation>
    <scope>NUCLEOTIDE SEQUENCE</scope>
    <source>
        <strain evidence="6">RS28</strain>
    </source>
</reference>
<evidence type="ECO:0000259" key="5">
    <source>
        <dbReference type="Pfam" id="PF14905"/>
    </source>
</evidence>
<dbReference type="Gene3D" id="2.170.130.10">
    <property type="entry name" value="TonB-dependent receptor, plug domain"/>
    <property type="match status" value="1"/>
</dbReference>
<dbReference type="Gene3D" id="2.60.40.1120">
    <property type="entry name" value="Carboxypeptidase-like, regulatory domain"/>
    <property type="match status" value="1"/>
</dbReference>
<dbReference type="RefSeq" id="WP_245132441.1">
    <property type="nucleotide sequence ID" value="NZ_JALJEJ010000011.1"/>
</dbReference>
<dbReference type="PANTHER" id="PTHR40980">
    <property type="entry name" value="PLUG DOMAIN-CONTAINING PROTEIN"/>
    <property type="match status" value="1"/>
</dbReference>
<dbReference type="Proteomes" id="UP001139450">
    <property type="component" value="Unassembled WGS sequence"/>
</dbReference>
<dbReference type="InterPro" id="IPR037066">
    <property type="entry name" value="Plug_dom_sf"/>
</dbReference>
<keyword evidence="3" id="KW-0998">Cell outer membrane</keyword>
<evidence type="ECO:0000256" key="3">
    <source>
        <dbReference type="ARBA" id="ARBA00023237"/>
    </source>
</evidence>